<protein>
    <submittedName>
        <fullName evidence="1">F-box only protein 15</fullName>
    </submittedName>
</protein>
<evidence type="ECO:0000313" key="2">
    <source>
        <dbReference type="Proteomes" id="UP000700334"/>
    </source>
</evidence>
<dbReference type="PANTHER" id="PTHR46731:SF1">
    <property type="entry name" value="F-BOX ONLY PROTEIN 15"/>
    <property type="match status" value="1"/>
</dbReference>
<comment type="caution">
    <text evidence="1">The sequence shown here is derived from an EMBL/GenBank/DDBJ whole genome shotgun (WGS) entry which is preliminary data.</text>
</comment>
<gene>
    <name evidence="1" type="ORF">J0S82_015091</name>
</gene>
<organism evidence="1 2">
    <name type="scientific">Galemys pyrenaicus</name>
    <name type="common">Iberian desman</name>
    <name type="synonym">Pyrenean desman</name>
    <dbReference type="NCBI Taxonomy" id="202257"/>
    <lineage>
        <taxon>Eukaryota</taxon>
        <taxon>Metazoa</taxon>
        <taxon>Chordata</taxon>
        <taxon>Craniata</taxon>
        <taxon>Vertebrata</taxon>
        <taxon>Euteleostomi</taxon>
        <taxon>Mammalia</taxon>
        <taxon>Eutheria</taxon>
        <taxon>Laurasiatheria</taxon>
        <taxon>Eulipotyphla</taxon>
        <taxon>Talpidae</taxon>
        <taxon>Galemys</taxon>
    </lineage>
</organism>
<keyword evidence="2" id="KW-1185">Reference proteome</keyword>
<reference evidence="1" key="1">
    <citation type="journal article" date="2021" name="Evol. Appl.">
        <title>The genome of the Pyrenean desman and the effects of bottlenecks and inbreeding on the genomic landscape of an endangered species.</title>
        <authorList>
            <person name="Escoda L."/>
            <person name="Castresana J."/>
        </authorList>
    </citation>
    <scope>NUCLEOTIDE SEQUENCE</scope>
    <source>
        <strain evidence="1">IBE-C5619</strain>
    </source>
</reference>
<dbReference type="PANTHER" id="PTHR46731">
    <property type="entry name" value="F-BOX ONLY PROTEIN 15"/>
    <property type="match status" value="1"/>
</dbReference>
<accession>A0A8J5ZLV7</accession>
<dbReference type="Proteomes" id="UP000700334">
    <property type="component" value="Unassembled WGS sequence"/>
</dbReference>
<evidence type="ECO:0000313" key="1">
    <source>
        <dbReference type="EMBL" id="KAG8504375.1"/>
    </source>
</evidence>
<sequence length="112" mass="12175">MYSAAFSPKRSSWKVSSVAKTAASMSSLSLEDKEAGYWKKEYIARQIASVRAVLSRVLQPVSPYTGLPRRTKEALRYTGAAACTCRGRFAARRLKKAGLGSGRCEAGRRAVA</sequence>
<dbReference type="AlphaFoldDB" id="A0A8J5ZLV7"/>
<dbReference type="EMBL" id="JAGFMF010012294">
    <property type="protein sequence ID" value="KAG8504375.1"/>
    <property type="molecule type" value="Genomic_DNA"/>
</dbReference>
<dbReference type="OrthoDB" id="3219396at2759"/>
<dbReference type="GO" id="GO:0019005">
    <property type="term" value="C:SCF ubiquitin ligase complex"/>
    <property type="evidence" value="ECO:0007669"/>
    <property type="project" value="TreeGrafter"/>
</dbReference>
<name>A0A8J5ZLV7_GALPY</name>
<proteinExistence type="predicted"/>